<name>A0A382UC99_9ZZZZ</name>
<accession>A0A382UC99</accession>
<reference evidence="1" key="1">
    <citation type="submission" date="2018-05" db="EMBL/GenBank/DDBJ databases">
        <authorList>
            <person name="Lanie J.A."/>
            <person name="Ng W.-L."/>
            <person name="Kazmierczak K.M."/>
            <person name="Andrzejewski T.M."/>
            <person name="Davidsen T.M."/>
            <person name="Wayne K.J."/>
            <person name="Tettelin H."/>
            <person name="Glass J.I."/>
            <person name="Rusch D."/>
            <person name="Podicherti R."/>
            <person name="Tsui H.-C.T."/>
            <person name="Winkler M.E."/>
        </authorList>
    </citation>
    <scope>NUCLEOTIDE SEQUENCE</scope>
</reference>
<dbReference type="EMBL" id="UINC01143022">
    <property type="protein sequence ID" value="SVD31712.1"/>
    <property type="molecule type" value="Genomic_DNA"/>
</dbReference>
<dbReference type="AlphaFoldDB" id="A0A382UC99"/>
<gene>
    <name evidence="1" type="ORF">METZ01_LOCUS384566</name>
</gene>
<organism evidence="1">
    <name type="scientific">marine metagenome</name>
    <dbReference type="NCBI Taxonomy" id="408172"/>
    <lineage>
        <taxon>unclassified sequences</taxon>
        <taxon>metagenomes</taxon>
        <taxon>ecological metagenomes</taxon>
    </lineage>
</organism>
<sequence>MSGTDELSILLGDAGGLESSGYTACAITTIHNTASAGDDASGRFVLAAAQGASDVVDGVVILMLEDSSAYTWALSSSCRIGSNRIATAGGSKSLSAELTQVNIYTGGSDTFDAGAVNITYF</sequence>
<proteinExistence type="predicted"/>
<protein>
    <submittedName>
        <fullName evidence="1">Uncharacterized protein</fullName>
    </submittedName>
</protein>
<evidence type="ECO:0000313" key="1">
    <source>
        <dbReference type="EMBL" id="SVD31712.1"/>
    </source>
</evidence>